<organism evidence="1 2">
    <name type="scientific">Pseudoalteromonas rubra</name>
    <dbReference type="NCBI Taxonomy" id="43658"/>
    <lineage>
        <taxon>Bacteria</taxon>
        <taxon>Pseudomonadati</taxon>
        <taxon>Pseudomonadota</taxon>
        <taxon>Gammaproteobacteria</taxon>
        <taxon>Alteromonadales</taxon>
        <taxon>Pseudoalteromonadaceae</taxon>
        <taxon>Pseudoalteromonas</taxon>
    </lineage>
</organism>
<dbReference type="Proteomes" id="UP000016480">
    <property type="component" value="Unassembled WGS sequence"/>
</dbReference>
<reference evidence="1 2" key="1">
    <citation type="journal article" date="2012" name="J. Bacteriol.">
        <title>Genome sequence of the cycloprodigiosin-producing bacterial strain Pseudoalteromonas rubra ATCC 29570(T).</title>
        <authorList>
            <person name="Xie B.B."/>
            <person name="Shu Y.L."/>
            <person name="Qin Q.L."/>
            <person name="Rong J.C."/>
            <person name="Zhang X.Y."/>
            <person name="Chen X.L."/>
            <person name="Zhou B.C."/>
            <person name="Zhang Y.Z."/>
        </authorList>
    </citation>
    <scope>NUCLEOTIDE SEQUENCE [LARGE SCALE GENOMIC DNA]</scope>
    <source>
        <strain evidence="1 2">DSM 6842</strain>
    </source>
</reference>
<accession>A0A8T0BZC4</accession>
<evidence type="ECO:0000313" key="2">
    <source>
        <dbReference type="Proteomes" id="UP000016480"/>
    </source>
</evidence>
<protein>
    <submittedName>
        <fullName evidence="1">Uncharacterized protein</fullName>
    </submittedName>
</protein>
<name>A0A8T0BZC4_9GAMM</name>
<sequence length="39" mass="4193">MSAISVRLIVRAKKTGPERLSGETVSSGMLFQINNTGNE</sequence>
<dbReference type="AlphaFoldDB" id="A0A8T0BZC4"/>
<dbReference type="EMBL" id="AHCD03000044">
    <property type="protein sequence ID" value="KAF7781313.1"/>
    <property type="molecule type" value="Genomic_DNA"/>
</dbReference>
<proteinExistence type="predicted"/>
<comment type="caution">
    <text evidence="1">The sequence shown here is derived from an EMBL/GenBank/DDBJ whole genome shotgun (WGS) entry which is preliminary data.</text>
</comment>
<evidence type="ECO:0000313" key="1">
    <source>
        <dbReference type="EMBL" id="KAF7781313.1"/>
    </source>
</evidence>
<gene>
    <name evidence="1" type="ORF">PRUB_b0489</name>
</gene>